<dbReference type="OrthoDB" id="338814at2759"/>
<dbReference type="AlphaFoldDB" id="A0A5C3KY86"/>
<evidence type="ECO:0000259" key="3">
    <source>
        <dbReference type="Pfam" id="PF04064"/>
    </source>
</evidence>
<keyword evidence="5" id="KW-1185">Reference proteome</keyword>
<dbReference type="InterPro" id="IPR016024">
    <property type="entry name" value="ARM-type_fold"/>
</dbReference>
<evidence type="ECO:0000256" key="1">
    <source>
        <dbReference type="ARBA" id="ARBA00006712"/>
    </source>
</evidence>
<name>A0A5C3KY86_COPMA</name>
<dbReference type="STRING" id="230819.A0A5C3KY86"/>
<dbReference type="PANTHER" id="PTHR13387:SF9">
    <property type="entry name" value="PROTEIN HGH1 HOMOLOG"/>
    <property type="match status" value="1"/>
</dbReference>
<dbReference type="InterPro" id="IPR007205">
    <property type="entry name" value="Protein_HGH1_N"/>
</dbReference>
<gene>
    <name evidence="4" type="ORF">FA15DRAFT_668836</name>
</gene>
<evidence type="ECO:0000259" key="2">
    <source>
        <dbReference type="Pfam" id="PF04063"/>
    </source>
</evidence>
<dbReference type="Pfam" id="PF04064">
    <property type="entry name" value="DUF384"/>
    <property type="match status" value="1"/>
</dbReference>
<dbReference type="EMBL" id="ML210190">
    <property type="protein sequence ID" value="TFK25130.1"/>
    <property type="molecule type" value="Genomic_DNA"/>
</dbReference>
<evidence type="ECO:0000313" key="4">
    <source>
        <dbReference type="EMBL" id="TFK25130.1"/>
    </source>
</evidence>
<dbReference type="Pfam" id="PF04063">
    <property type="entry name" value="DUF383"/>
    <property type="match status" value="1"/>
</dbReference>
<dbReference type="InterPro" id="IPR039717">
    <property type="entry name" value="Hgh1"/>
</dbReference>
<dbReference type="InterPro" id="IPR007206">
    <property type="entry name" value="Protein_HGH1_C"/>
</dbReference>
<proteinExistence type="inferred from homology"/>
<evidence type="ECO:0000313" key="5">
    <source>
        <dbReference type="Proteomes" id="UP000307440"/>
    </source>
</evidence>
<dbReference type="PANTHER" id="PTHR13387">
    <property type="entry name" value="PROTEIN HGH1 HOMOLOG"/>
    <property type="match status" value="1"/>
</dbReference>
<dbReference type="SUPFAM" id="SSF48371">
    <property type="entry name" value="ARM repeat"/>
    <property type="match status" value="1"/>
</dbReference>
<feature type="domain" description="Protein HGH1 N-terminal" evidence="2">
    <location>
        <begin position="106"/>
        <end position="359"/>
    </location>
</feature>
<protein>
    <submittedName>
        <fullName evidence="4">Cytoplasmic protein</fullName>
    </submittedName>
</protein>
<organism evidence="4 5">
    <name type="scientific">Coprinopsis marcescibilis</name>
    <name type="common">Agaric fungus</name>
    <name type="synonym">Psathyrella marcescibilis</name>
    <dbReference type="NCBI Taxonomy" id="230819"/>
    <lineage>
        <taxon>Eukaryota</taxon>
        <taxon>Fungi</taxon>
        <taxon>Dikarya</taxon>
        <taxon>Basidiomycota</taxon>
        <taxon>Agaricomycotina</taxon>
        <taxon>Agaricomycetes</taxon>
        <taxon>Agaricomycetidae</taxon>
        <taxon>Agaricales</taxon>
        <taxon>Agaricineae</taxon>
        <taxon>Psathyrellaceae</taxon>
        <taxon>Coprinopsis</taxon>
    </lineage>
</organism>
<reference evidence="4 5" key="1">
    <citation type="journal article" date="2019" name="Nat. Ecol. Evol.">
        <title>Megaphylogeny resolves global patterns of mushroom evolution.</title>
        <authorList>
            <person name="Varga T."/>
            <person name="Krizsan K."/>
            <person name="Foldi C."/>
            <person name="Dima B."/>
            <person name="Sanchez-Garcia M."/>
            <person name="Sanchez-Ramirez S."/>
            <person name="Szollosi G.J."/>
            <person name="Szarkandi J.G."/>
            <person name="Papp V."/>
            <person name="Albert L."/>
            <person name="Andreopoulos W."/>
            <person name="Angelini C."/>
            <person name="Antonin V."/>
            <person name="Barry K.W."/>
            <person name="Bougher N.L."/>
            <person name="Buchanan P."/>
            <person name="Buyck B."/>
            <person name="Bense V."/>
            <person name="Catcheside P."/>
            <person name="Chovatia M."/>
            <person name="Cooper J."/>
            <person name="Damon W."/>
            <person name="Desjardin D."/>
            <person name="Finy P."/>
            <person name="Geml J."/>
            <person name="Haridas S."/>
            <person name="Hughes K."/>
            <person name="Justo A."/>
            <person name="Karasinski D."/>
            <person name="Kautmanova I."/>
            <person name="Kiss B."/>
            <person name="Kocsube S."/>
            <person name="Kotiranta H."/>
            <person name="LaButti K.M."/>
            <person name="Lechner B.E."/>
            <person name="Liimatainen K."/>
            <person name="Lipzen A."/>
            <person name="Lukacs Z."/>
            <person name="Mihaltcheva S."/>
            <person name="Morgado L.N."/>
            <person name="Niskanen T."/>
            <person name="Noordeloos M.E."/>
            <person name="Ohm R.A."/>
            <person name="Ortiz-Santana B."/>
            <person name="Ovrebo C."/>
            <person name="Racz N."/>
            <person name="Riley R."/>
            <person name="Savchenko A."/>
            <person name="Shiryaev A."/>
            <person name="Soop K."/>
            <person name="Spirin V."/>
            <person name="Szebenyi C."/>
            <person name="Tomsovsky M."/>
            <person name="Tulloss R.E."/>
            <person name="Uehling J."/>
            <person name="Grigoriev I.V."/>
            <person name="Vagvolgyi C."/>
            <person name="Papp T."/>
            <person name="Martin F.M."/>
            <person name="Miettinen O."/>
            <person name="Hibbett D.S."/>
            <person name="Nagy L.G."/>
        </authorList>
    </citation>
    <scope>NUCLEOTIDE SEQUENCE [LARGE SCALE GENOMIC DNA]</scope>
    <source>
        <strain evidence="4 5">CBS 121175</strain>
    </source>
</reference>
<sequence length="458" mass="50815">MQAQLLELVPFLRDRNPQARQLALSNLLPQTPQGSPYRDTLFFKGLGGGGLQKPKETDVIRDLKLLCRDQLNIAHDAFRALVNLSDSPMLIGPLSDPSFLTFIVSYIVNPQSICADLAAMLLSNLTASSAACLIVITMKIKVIQYKPYGEDAFQMYPVDSRSGSSPTPVPHPTGQEMELNALPLLIDAFVQGATMGDIDDLSKRKRKGELNFLASVFANITVSPAGRLVFLTPQPSDITKTDLSQVTETQDGKIALEYPLAKIVPFTEHKDSIRRKGVASSIKNCCFLVKAHKAILSPESERVVVQPSKVAAPGIDAVPYLLLPLAGPEEFDLDDQEKLHPSLQFLPPDKKREADANIRITVVEALILLCHTRWGRDYLRSTGVYEIVREFHLQEKEEKVREEVERLVQMLKGEEPSIQAADEEEEDIVDAELNKADTISVSTKAEDSDEEDFKIEEI</sequence>
<feature type="domain" description="Protein HGH1 C-terminal" evidence="3">
    <location>
        <begin position="365"/>
        <end position="417"/>
    </location>
</feature>
<accession>A0A5C3KY86</accession>
<dbReference type="Proteomes" id="UP000307440">
    <property type="component" value="Unassembled WGS sequence"/>
</dbReference>
<comment type="similarity">
    <text evidence="1">Belongs to the HGH1 family.</text>
</comment>